<accession>A0A841PU95</accession>
<dbReference type="AlphaFoldDB" id="A0A841PU95"/>
<proteinExistence type="predicted"/>
<protein>
    <submittedName>
        <fullName evidence="1">Uncharacterized protein</fullName>
    </submittedName>
</protein>
<dbReference type="Proteomes" id="UP000556329">
    <property type="component" value="Unassembled WGS sequence"/>
</dbReference>
<keyword evidence="2" id="KW-1185">Reference proteome</keyword>
<organism evidence="1 2">
    <name type="scientific">Mesorhizobium sangaii</name>
    <dbReference type="NCBI Taxonomy" id="505389"/>
    <lineage>
        <taxon>Bacteria</taxon>
        <taxon>Pseudomonadati</taxon>
        <taxon>Pseudomonadota</taxon>
        <taxon>Alphaproteobacteria</taxon>
        <taxon>Hyphomicrobiales</taxon>
        <taxon>Phyllobacteriaceae</taxon>
        <taxon>Mesorhizobium</taxon>
    </lineage>
</organism>
<reference evidence="1 2" key="1">
    <citation type="submission" date="2020-08" db="EMBL/GenBank/DDBJ databases">
        <title>Genomic Encyclopedia of Type Strains, Phase IV (KMG-IV): sequencing the most valuable type-strain genomes for metagenomic binning, comparative biology and taxonomic classification.</title>
        <authorList>
            <person name="Goeker M."/>
        </authorList>
    </citation>
    <scope>NUCLEOTIDE SEQUENCE [LARGE SCALE GENOMIC DNA]</scope>
    <source>
        <strain evidence="1 2">DSM 100039</strain>
    </source>
</reference>
<evidence type="ECO:0000313" key="2">
    <source>
        <dbReference type="Proteomes" id="UP000556329"/>
    </source>
</evidence>
<name>A0A841PU95_9HYPH</name>
<gene>
    <name evidence="1" type="ORF">HNQ71_006829</name>
</gene>
<dbReference type="EMBL" id="JACHEF010000014">
    <property type="protein sequence ID" value="MBB6414120.1"/>
    <property type="molecule type" value="Genomic_DNA"/>
</dbReference>
<sequence length="181" mass="19692">MAARSRNRAAVARFSRPRRLRCLLSTGRSAQQMRAGGGCANAPKTCKASAGLQLFSETCRAGSCQQVLNPIANTRPPTLGVPCRGQNHGREGYSLRETTGAAGGAPQTLERIARQSSADISAKQISDDLSTSRQVATHMYWASPPLPSKTRVEMLAMACLRSRPLKRRKFPPSWLQRSIMP</sequence>
<comment type="caution">
    <text evidence="1">The sequence shown here is derived from an EMBL/GenBank/DDBJ whole genome shotgun (WGS) entry which is preliminary data.</text>
</comment>
<evidence type="ECO:0000313" key="1">
    <source>
        <dbReference type="EMBL" id="MBB6414120.1"/>
    </source>
</evidence>